<accession>A0A1F4VL98</accession>
<organism evidence="2 3">
    <name type="scientific">candidate division WWE3 bacterium RIFCSPLOWO2_12_FULL_36_10</name>
    <dbReference type="NCBI Taxonomy" id="1802630"/>
    <lineage>
        <taxon>Bacteria</taxon>
        <taxon>Katanobacteria</taxon>
    </lineage>
</organism>
<sequence length="333" mass="38191">MTSDNKEFNKSKVFVTGITGFIGFELAKKLREDGYSVYGMFRHSPRGSEPLKVLRNLGVRTYEGNIKDYPYLCSILSEVSPEYIIHLAALTPVSLSFERWDEYYQNNFLGTVYLAQAAQKILPSLKKFVYASTMEVYGIQDSSKGPFDEKRMPSPNSPYAVSKLAAEQHLINMYRMYRFPSIALRLSNCFGRKFDKYFIIEAVINKILTNRSNSIDLGTGDAVRSFIYIEDTLDLYKILMTTVNKEALGQVFNSGPSNGTSIKDVVEIISKKMKFKGHINWGTREYRPGEIMYLDIINDKAQKLFNWKPKYSLEAGIDESIKYWKNLKESNLT</sequence>
<reference evidence="2 3" key="1">
    <citation type="journal article" date="2016" name="Nat. Commun.">
        <title>Thousands of microbial genomes shed light on interconnected biogeochemical processes in an aquifer system.</title>
        <authorList>
            <person name="Anantharaman K."/>
            <person name="Brown C.T."/>
            <person name="Hug L.A."/>
            <person name="Sharon I."/>
            <person name="Castelle C.J."/>
            <person name="Probst A.J."/>
            <person name="Thomas B.C."/>
            <person name="Singh A."/>
            <person name="Wilkins M.J."/>
            <person name="Karaoz U."/>
            <person name="Brodie E.L."/>
            <person name="Williams K.H."/>
            <person name="Hubbard S.S."/>
            <person name="Banfield J.F."/>
        </authorList>
    </citation>
    <scope>NUCLEOTIDE SEQUENCE [LARGE SCALE GENOMIC DNA]</scope>
</reference>
<feature type="domain" description="NAD(P)-binding" evidence="1">
    <location>
        <begin position="14"/>
        <end position="319"/>
    </location>
</feature>
<dbReference type="Pfam" id="PF16363">
    <property type="entry name" value="GDP_Man_Dehyd"/>
    <property type="match status" value="1"/>
</dbReference>
<comment type="caution">
    <text evidence="2">The sequence shown here is derived from an EMBL/GenBank/DDBJ whole genome shotgun (WGS) entry which is preliminary data.</text>
</comment>
<feature type="non-terminal residue" evidence="2">
    <location>
        <position position="333"/>
    </location>
</feature>
<dbReference type="STRING" id="1802630.A3H26_00595"/>
<evidence type="ECO:0000313" key="2">
    <source>
        <dbReference type="EMBL" id="OGC57914.1"/>
    </source>
</evidence>
<dbReference type="InterPro" id="IPR036291">
    <property type="entry name" value="NAD(P)-bd_dom_sf"/>
</dbReference>
<evidence type="ECO:0000313" key="3">
    <source>
        <dbReference type="Proteomes" id="UP000177763"/>
    </source>
</evidence>
<protein>
    <recommendedName>
        <fullName evidence="1">NAD(P)-binding domain-containing protein</fullName>
    </recommendedName>
</protein>
<gene>
    <name evidence="2" type="ORF">A3H26_00595</name>
</gene>
<proteinExistence type="predicted"/>
<name>A0A1F4VL98_UNCKA</name>
<dbReference type="SUPFAM" id="SSF51735">
    <property type="entry name" value="NAD(P)-binding Rossmann-fold domains"/>
    <property type="match status" value="1"/>
</dbReference>
<dbReference type="InterPro" id="IPR016040">
    <property type="entry name" value="NAD(P)-bd_dom"/>
</dbReference>
<evidence type="ECO:0000259" key="1">
    <source>
        <dbReference type="Pfam" id="PF16363"/>
    </source>
</evidence>
<dbReference type="Gene3D" id="3.40.50.720">
    <property type="entry name" value="NAD(P)-binding Rossmann-like Domain"/>
    <property type="match status" value="1"/>
</dbReference>
<dbReference type="AlphaFoldDB" id="A0A1F4VL98"/>
<dbReference type="Proteomes" id="UP000177763">
    <property type="component" value="Unassembled WGS sequence"/>
</dbReference>
<dbReference type="EMBL" id="MEVN01000001">
    <property type="protein sequence ID" value="OGC57914.1"/>
    <property type="molecule type" value="Genomic_DNA"/>
</dbReference>
<dbReference type="PANTHER" id="PTHR43000">
    <property type="entry name" value="DTDP-D-GLUCOSE 4,6-DEHYDRATASE-RELATED"/>
    <property type="match status" value="1"/>
</dbReference>